<feature type="compositionally biased region" description="Basic and acidic residues" evidence="1">
    <location>
        <begin position="754"/>
        <end position="765"/>
    </location>
</feature>
<dbReference type="PANTHER" id="PTHR13384">
    <property type="entry name" value="G PATCH DOMAIN-CONTAINING PROTEIN 1"/>
    <property type="match status" value="1"/>
</dbReference>
<dbReference type="Pfam" id="PF26093">
    <property type="entry name" value="HTH_TGH"/>
    <property type="match status" value="1"/>
</dbReference>
<dbReference type="PANTHER" id="PTHR13384:SF19">
    <property type="entry name" value="G PATCH DOMAIN-CONTAINING PROTEIN 1"/>
    <property type="match status" value="1"/>
</dbReference>
<evidence type="ECO:0000259" key="2">
    <source>
        <dbReference type="PROSITE" id="PS50174"/>
    </source>
</evidence>
<dbReference type="InterPro" id="IPR000467">
    <property type="entry name" value="G_patch_dom"/>
</dbReference>
<dbReference type="PROSITE" id="PS50174">
    <property type="entry name" value="G_PATCH"/>
    <property type="match status" value="1"/>
</dbReference>
<comment type="caution">
    <text evidence="3">The sequence shown here is derived from an EMBL/GenBank/DDBJ whole genome shotgun (WGS) entry which is preliminary data.</text>
</comment>
<feature type="region of interest" description="Disordered" evidence="1">
    <location>
        <begin position="637"/>
        <end position="893"/>
    </location>
</feature>
<feature type="compositionally biased region" description="Basic and acidic residues" evidence="1">
    <location>
        <begin position="855"/>
        <end position="875"/>
    </location>
</feature>
<evidence type="ECO:0000313" key="3">
    <source>
        <dbReference type="EMBL" id="KAL0068367.1"/>
    </source>
</evidence>
<reference evidence="3 4" key="1">
    <citation type="submission" date="2024-05" db="EMBL/GenBank/DDBJ databases">
        <title>A draft genome resource for the thread blight pathogen Marasmius tenuissimus strain MS-2.</title>
        <authorList>
            <person name="Yulfo-Soto G.E."/>
            <person name="Baruah I.K."/>
            <person name="Amoako-Attah I."/>
            <person name="Bukari Y."/>
            <person name="Meinhardt L.W."/>
            <person name="Bailey B.A."/>
            <person name="Cohen S.P."/>
        </authorList>
    </citation>
    <scope>NUCLEOTIDE SEQUENCE [LARGE SCALE GENOMIC DNA]</scope>
    <source>
        <strain evidence="3 4">MS-2</strain>
    </source>
</reference>
<feature type="compositionally biased region" description="Acidic residues" evidence="1">
    <location>
        <begin position="744"/>
        <end position="753"/>
    </location>
</feature>
<dbReference type="EMBL" id="JBBXMP010000018">
    <property type="protein sequence ID" value="KAL0068367.1"/>
    <property type="molecule type" value="Genomic_DNA"/>
</dbReference>
<gene>
    <name evidence="3" type="ORF">AAF712_004445</name>
</gene>
<organism evidence="3 4">
    <name type="scientific">Marasmius tenuissimus</name>
    <dbReference type="NCBI Taxonomy" id="585030"/>
    <lineage>
        <taxon>Eukaryota</taxon>
        <taxon>Fungi</taxon>
        <taxon>Dikarya</taxon>
        <taxon>Basidiomycota</taxon>
        <taxon>Agaricomycotina</taxon>
        <taxon>Agaricomycetes</taxon>
        <taxon>Agaricomycetidae</taxon>
        <taxon>Agaricales</taxon>
        <taxon>Marasmiineae</taxon>
        <taxon>Marasmiaceae</taxon>
        <taxon>Marasmius</taxon>
    </lineage>
</organism>
<feature type="region of interest" description="Disordered" evidence="1">
    <location>
        <begin position="466"/>
        <end position="487"/>
    </location>
</feature>
<feature type="region of interest" description="Disordered" evidence="1">
    <location>
        <begin position="559"/>
        <end position="607"/>
    </location>
</feature>
<evidence type="ECO:0000256" key="1">
    <source>
        <dbReference type="SAM" id="MobiDB-lite"/>
    </source>
</evidence>
<feature type="region of interest" description="Disordered" evidence="1">
    <location>
        <begin position="906"/>
        <end position="925"/>
    </location>
</feature>
<name>A0ABR3A744_9AGAR</name>
<feature type="region of interest" description="Disordered" evidence="1">
    <location>
        <begin position="334"/>
        <end position="353"/>
    </location>
</feature>
<feature type="compositionally biased region" description="Basic and acidic residues" evidence="1">
    <location>
        <begin position="395"/>
        <end position="411"/>
    </location>
</feature>
<dbReference type="Pfam" id="PF07713">
    <property type="entry name" value="DUF1604"/>
    <property type="match status" value="2"/>
</dbReference>
<proteinExistence type="predicted"/>
<accession>A0ABR3A744</accession>
<dbReference type="Pfam" id="PF01585">
    <property type="entry name" value="G-patch"/>
    <property type="match status" value="1"/>
</dbReference>
<feature type="compositionally biased region" description="Basic and acidic residues" evidence="1">
    <location>
        <begin position="593"/>
        <end position="607"/>
    </location>
</feature>
<protein>
    <recommendedName>
        <fullName evidence="2">G-patch domain-containing protein</fullName>
    </recommendedName>
</protein>
<feature type="compositionally biased region" description="Polar residues" evidence="1">
    <location>
        <begin position="564"/>
        <end position="577"/>
    </location>
</feature>
<dbReference type="InterPro" id="IPR011666">
    <property type="entry name" value="DUF1604"/>
</dbReference>
<evidence type="ECO:0000313" key="4">
    <source>
        <dbReference type="Proteomes" id="UP001437256"/>
    </source>
</evidence>
<feature type="compositionally biased region" description="Low complexity" evidence="1">
    <location>
        <begin position="640"/>
        <end position="683"/>
    </location>
</feature>
<feature type="compositionally biased region" description="Polar residues" evidence="1">
    <location>
        <begin position="466"/>
        <end position="480"/>
    </location>
</feature>
<sequence>MTSRLKKKLGDLGVNASSSKANESFCLASIGTPLPPLEKSKDTGEFVPLWKQDVRDEKGRRRLHGAFTGGFSAGYFNTVGSKEGTHATSSFCNTKLSHGQGWTPSAFVSSRNDRAKNKKTRVEDFMDEDDLREMQEDRKLVDTTEEMDLMGGTQAELIRRGIGDEENEKDAITSALQAAILPSTKDSAGARILKKMGWRMGQGIGPRVTLRQRRLQDLQAQTGRIVTGDNLDLPVDDEEANKHTYAPRDTPILVVARKDNFHGLGYRPGMSLNESLGQKATGGSSQSGPNISAGFGLGALNDADEDDLDVYDTAFSRRNRTAYDIADDEADDRITIGGKSDRRKGTSNIAPTTTQTFRDGTIILPGFVLYDKPVAEDRWFPLPDIPKGWKPSPKKVWEQQGHDKENVKTEETTSGPIPHHKWKSGLSADERGNLLGETPLPSAPKSVFDYMSQKDRERLKNIAANLTSGSSHAQPTTPEPSSIKMPSTEPHVASAALRGYQPFTTDAAKQARYTLYLQSQADPSSSPMLRPLPNQTIDEFNKELDEFAQSAQIFKPMSGAMAVPSSSSMDPRSTRGSISPRRKRLGQREEEEENKRREDKLSPKENAAKMGMYGLMTREVAPWQPARLLCKRFGVKDPSPDMSSSSAPAPFDETGGATSSAAAGAAATTGGDEAGAASSSSTGLSQELIDAATASMWDTSARGGGAGGKRDLSNVGLGEDDTQGRDTLTYERPSIDVFKAIFASDDEDSDDEGGETKVVEEKESADISPPVPPPAATPAPAAEEPVDLATFKPTFVPREARVTKGDDKSNEHDTKKKRKKDKEKRKAIVSFAMDEGGDGEDHVTEHRPKKKKKKDKEGVKTKEKAKDRDKDKMAVDDDDIWVEKPPPSGVEAQQIDVDMAGRIDGAQDATVSAPPRARKRAIDFM</sequence>
<dbReference type="Proteomes" id="UP001437256">
    <property type="component" value="Unassembled WGS sequence"/>
</dbReference>
<feature type="compositionally biased region" description="Basic residues" evidence="1">
    <location>
        <begin position="815"/>
        <end position="827"/>
    </location>
</feature>
<feature type="compositionally biased region" description="Basic and acidic residues" evidence="1">
    <location>
        <begin position="798"/>
        <end position="814"/>
    </location>
</feature>
<feature type="region of interest" description="Disordered" evidence="1">
    <location>
        <begin position="388"/>
        <end position="440"/>
    </location>
</feature>
<keyword evidence="4" id="KW-1185">Reference proteome</keyword>
<feature type="domain" description="G-patch" evidence="2">
    <location>
        <begin position="185"/>
        <end position="205"/>
    </location>
</feature>